<reference evidence="1" key="1">
    <citation type="submission" date="2014-12" db="EMBL/GenBank/DDBJ databases">
        <title>Insight into the proteome of Arion vulgaris.</title>
        <authorList>
            <person name="Aradska J."/>
            <person name="Bulat T."/>
            <person name="Smidak R."/>
            <person name="Sarate P."/>
            <person name="Gangsoo J."/>
            <person name="Sialana F."/>
            <person name="Bilban M."/>
            <person name="Lubec G."/>
        </authorList>
    </citation>
    <scope>NUCLEOTIDE SEQUENCE</scope>
    <source>
        <tissue evidence="1">Skin</tissue>
    </source>
</reference>
<dbReference type="AlphaFoldDB" id="A0A0B7BML7"/>
<protein>
    <submittedName>
        <fullName evidence="1">Uncharacterized protein</fullName>
    </submittedName>
</protein>
<accession>A0A0B7BML7</accession>
<proteinExistence type="predicted"/>
<evidence type="ECO:0000313" key="1">
    <source>
        <dbReference type="EMBL" id="CEK94203.1"/>
    </source>
</evidence>
<organism evidence="1">
    <name type="scientific">Arion vulgaris</name>
    <dbReference type="NCBI Taxonomy" id="1028688"/>
    <lineage>
        <taxon>Eukaryota</taxon>
        <taxon>Metazoa</taxon>
        <taxon>Spiralia</taxon>
        <taxon>Lophotrochozoa</taxon>
        <taxon>Mollusca</taxon>
        <taxon>Gastropoda</taxon>
        <taxon>Heterobranchia</taxon>
        <taxon>Euthyneura</taxon>
        <taxon>Panpulmonata</taxon>
        <taxon>Eupulmonata</taxon>
        <taxon>Stylommatophora</taxon>
        <taxon>Helicina</taxon>
        <taxon>Arionoidea</taxon>
        <taxon>Arionidae</taxon>
        <taxon>Arion</taxon>
    </lineage>
</organism>
<dbReference type="EMBL" id="HACG01047338">
    <property type="protein sequence ID" value="CEK94203.1"/>
    <property type="molecule type" value="Transcribed_RNA"/>
</dbReference>
<sequence>MKNTYNISGYMDESAENAVKNRGAGVYIEYPNKIRNMISVATVTFCDNYEAEIQVSAS</sequence>
<name>A0A0B7BML7_9EUPU</name>
<evidence type="ECO:0000313" key="2">
    <source>
        <dbReference type="EMBL" id="CEK94204.1"/>
    </source>
</evidence>
<dbReference type="EMBL" id="HACG01047339">
    <property type="protein sequence ID" value="CEK94204.1"/>
    <property type="molecule type" value="Transcribed_RNA"/>
</dbReference>
<gene>
    <name evidence="1" type="primary">ORF199617</name>
    <name evidence="2" type="synonym">ORF199632</name>
</gene>